<dbReference type="EMBL" id="CP096659">
    <property type="protein sequence ID" value="UPV74590.1"/>
    <property type="molecule type" value="Genomic_DNA"/>
</dbReference>
<dbReference type="Proteomes" id="UP000830729">
    <property type="component" value="Chromosome"/>
</dbReference>
<sequence>MNKDEVRIIYSPGGPHVNRFHIAERTVVLDEALKDYPVAHDIILEHELAHAEHGGSNPDFLANLALEFRTDLFQSASTSAEADAVRQYMESETQDIPFKIALVNNIRSLWLPVMWSMGRVYRFLNSIVS</sequence>
<dbReference type="KEGG" id="halx:M0R89_00630"/>
<keyword evidence="2" id="KW-1185">Reference proteome</keyword>
<organism evidence="1 2">
    <name type="scientific">Halorussus limi</name>
    <dbReference type="NCBI Taxonomy" id="2938695"/>
    <lineage>
        <taxon>Archaea</taxon>
        <taxon>Methanobacteriati</taxon>
        <taxon>Methanobacteriota</taxon>
        <taxon>Stenosarchaea group</taxon>
        <taxon>Halobacteria</taxon>
        <taxon>Halobacteriales</taxon>
        <taxon>Haladaptataceae</taxon>
        <taxon>Halorussus</taxon>
    </lineage>
</organism>
<reference evidence="1 2" key="1">
    <citation type="submission" date="2022-04" db="EMBL/GenBank/DDBJ databases">
        <title>Diverse halophilic archaea isolated from saline environments.</title>
        <authorList>
            <person name="Cui H.-L."/>
        </authorList>
    </citation>
    <scope>NUCLEOTIDE SEQUENCE [LARGE SCALE GENOMIC DNA]</scope>
    <source>
        <strain evidence="1 2">XZYJT49</strain>
    </source>
</reference>
<gene>
    <name evidence="1" type="ORF">M0R89_00630</name>
</gene>
<dbReference type="AlphaFoldDB" id="A0A8U0HUA5"/>
<evidence type="ECO:0000313" key="1">
    <source>
        <dbReference type="EMBL" id="UPV74590.1"/>
    </source>
</evidence>
<name>A0A8U0HUA5_9EURY</name>
<dbReference type="GeneID" id="73043922"/>
<accession>A0A8U0HUA5</accession>
<proteinExistence type="predicted"/>
<evidence type="ECO:0000313" key="2">
    <source>
        <dbReference type="Proteomes" id="UP000830729"/>
    </source>
</evidence>
<protein>
    <submittedName>
        <fullName evidence="1">Uncharacterized protein</fullName>
    </submittedName>
</protein>
<dbReference type="RefSeq" id="WP_248650635.1">
    <property type="nucleotide sequence ID" value="NZ_CP096659.1"/>
</dbReference>